<evidence type="ECO:0000313" key="3">
    <source>
        <dbReference type="Proteomes" id="UP000499080"/>
    </source>
</evidence>
<sequence>MSSSLLIFITLSLHEMSEKCITRLHQLNKWVVVFLFEQRAFDMLGFSAEETLSTFQVASSVLKLGNIQFLPRANMDGTESCSLVNEYGKKPPVH</sequence>
<dbReference type="InterPro" id="IPR027417">
    <property type="entry name" value="P-loop_NTPase"/>
</dbReference>
<comment type="caution">
    <text evidence="2">The sequence shown here is derived from an EMBL/GenBank/DDBJ whole genome shotgun (WGS) entry which is preliminary data.</text>
</comment>
<dbReference type="AlphaFoldDB" id="A0A4Y2SEG8"/>
<reference evidence="2 3" key="1">
    <citation type="journal article" date="2019" name="Sci. Rep.">
        <title>Orb-weaving spider Araneus ventricosus genome elucidates the spidroin gene catalogue.</title>
        <authorList>
            <person name="Kono N."/>
            <person name="Nakamura H."/>
            <person name="Ohtoshi R."/>
            <person name="Moran D.A.P."/>
            <person name="Shinohara A."/>
            <person name="Yoshida Y."/>
            <person name="Fujiwara M."/>
            <person name="Mori M."/>
            <person name="Tomita M."/>
            <person name="Arakawa K."/>
        </authorList>
    </citation>
    <scope>NUCLEOTIDE SEQUENCE [LARGE SCALE GENOMIC DNA]</scope>
</reference>
<keyword evidence="3" id="KW-1185">Reference proteome</keyword>
<protein>
    <submittedName>
        <fullName evidence="2">Uncharacterized protein</fullName>
    </submittedName>
</protein>
<dbReference type="OrthoDB" id="10055605at2759"/>
<dbReference type="EMBL" id="BGPR01020900">
    <property type="protein sequence ID" value="GBN85690.1"/>
    <property type="molecule type" value="Genomic_DNA"/>
</dbReference>
<dbReference type="Gene3D" id="1.20.120.720">
    <property type="entry name" value="Myosin VI head, motor domain, U50 subdomain"/>
    <property type="match status" value="1"/>
</dbReference>
<evidence type="ECO:0000313" key="1">
    <source>
        <dbReference type="EMBL" id="GBN74968.1"/>
    </source>
</evidence>
<organism evidence="2 3">
    <name type="scientific">Araneus ventricosus</name>
    <name type="common">Orbweaver spider</name>
    <name type="synonym">Epeira ventricosa</name>
    <dbReference type="NCBI Taxonomy" id="182803"/>
    <lineage>
        <taxon>Eukaryota</taxon>
        <taxon>Metazoa</taxon>
        <taxon>Ecdysozoa</taxon>
        <taxon>Arthropoda</taxon>
        <taxon>Chelicerata</taxon>
        <taxon>Arachnida</taxon>
        <taxon>Araneae</taxon>
        <taxon>Araneomorphae</taxon>
        <taxon>Entelegynae</taxon>
        <taxon>Araneoidea</taxon>
        <taxon>Araneidae</taxon>
        <taxon>Araneus</taxon>
    </lineage>
</organism>
<dbReference type="Proteomes" id="UP000499080">
    <property type="component" value="Unassembled WGS sequence"/>
</dbReference>
<evidence type="ECO:0000313" key="2">
    <source>
        <dbReference type="EMBL" id="GBN85690.1"/>
    </source>
</evidence>
<name>A0A4Y2SEG8_ARAVE</name>
<dbReference type="EMBL" id="BGPR01017055">
    <property type="protein sequence ID" value="GBN74968.1"/>
    <property type="molecule type" value="Genomic_DNA"/>
</dbReference>
<accession>A0A4Y2SEG8</accession>
<dbReference type="SUPFAM" id="SSF52540">
    <property type="entry name" value="P-loop containing nucleoside triphosphate hydrolases"/>
    <property type="match status" value="1"/>
</dbReference>
<gene>
    <name evidence="1" type="ORF">AVEN_158681_1</name>
    <name evidence="2" type="ORF">AVEN_211039_1</name>
</gene>
<proteinExistence type="predicted"/>